<protein>
    <submittedName>
        <fullName evidence="1">Uncharacterized protein</fullName>
    </submittedName>
</protein>
<evidence type="ECO:0000313" key="2">
    <source>
        <dbReference type="Proteomes" id="UP000299102"/>
    </source>
</evidence>
<reference evidence="1 2" key="1">
    <citation type="journal article" date="2019" name="Commun. Biol.">
        <title>The bagworm genome reveals a unique fibroin gene that provides high tensile strength.</title>
        <authorList>
            <person name="Kono N."/>
            <person name="Nakamura H."/>
            <person name="Ohtoshi R."/>
            <person name="Tomita M."/>
            <person name="Numata K."/>
            <person name="Arakawa K."/>
        </authorList>
    </citation>
    <scope>NUCLEOTIDE SEQUENCE [LARGE SCALE GENOMIC DNA]</scope>
</reference>
<proteinExistence type="predicted"/>
<dbReference type="AlphaFoldDB" id="A0A4C1YJD4"/>
<organism evidence="1 2">
    <name type="scientific">Eumeta variegata</name>
    <name type="common">Bagworm moth</name>
    <name type="synonym">Eumeta japonica</name>
    <dbReference type="NCBI Taxonomy" id="151549"/>
    <lineage>
        <taxon>Eukaryota</taxon>
        <taxon>Metazoa</taxon>
        <taxon>Ecdysozoa</taxon>
        <taxon>Arthropoda</taxon>
        <taxon>Hexapoda</taxon>
        <taxon>Insecta</taxon>
        <taxon>Pterygota</taxon>
        <taxon>Neoptera</taxon>
        <taxon>Endopterygota</taxon>
        <taxon>Lepidoptera</taxon>
        <taxon>Glossata</taxon>
        <taxon>Ditrysia</taxon>
        <taxon>Tineoidea</taxon>
        <taxon>Psychidae</taxon>
        <taxon>Oiketicinae</taxon>
        <taxon>Eumeta</taxon>
    </lineage>
</organism>
<evidence type="ECO:0000313" key="1">
    <source>
        <dbReference type="EMBL" id="GBP74517.1"/>
    </source>
</evidence>
<gene>
    <name evidence="1" type="ORF">EVAR_62004_1</name>
</gene>
<comment type="caution">
    <text evidence="1">The sequence shown here is derived from an EMBL/GenBank/DDBJ whole genome shotgun (WGS) entry which is preliminary data.</text>
</comment>
<dbReference type="EMBL" id="BGZK01001210">
    <property type="protein sequence ID" value="GBP74517.1"/>
    <property type="molecule type" value="Genomic_DNA"/>
</dbReference>
<sequence length="107" mass="11959">MSKSTATIALPICEKCNFTVSRRPAFVPFRRRLLLARRRRPASAGREDYDERSYLPPIRICCVNSRAESPRSASARVNLHFLGRDAACDAARPNASAHSRADGRSEK</sequence>
<name>A0A4C1YJD4_EUMVA</name>
<dbReference type="Proteomes" id="UP000299102">
    <property type="component" value="Unassembled WGS sequence"/>
</dbReference>
<keyword evidence="2" id="KW-1185">Reference proteome</keyword>
<accession>A0A4C1YJD4</accession>